<sequence>MIEWAVDGDTLHVTDADNAELTVNGDELVVDDSGVDISRPVDDTIVLTTDELRFPHAVVYAFSLGLEDQYELDPGGDPLTLSPGEYVVDVDTEIKAYLRFSGGATIQKTEDYESIIVSFPDRTRVILGVRCRHEFPAGTITVPDSPSAIAEAVTHMAASHKTDGPDRSYPTLRGHPSLIEHGDSLEVPEYIRSDTPENGIELIVPPDYESLFTTAPLAYYVQATVRTTEEVLGNRPRSDRTQPRLRLLDHAIEEELSPMPELERDVERLLRKTFFLDCLVRNVGPYGTNLSERSLLDALGLDAEALYHASLQDRLATYLDVPYAAIKHRLPEWHLSTYVTPTYDSVETLPFLLDRLSMIYTPRTSELEGQELVERSLEDFYRGQGPAPSAGAGAGTTSRTGASNAGPIDSYRASTGQVASVDIVKPELRGGRAHGWLADGVPIDVFKSAPEAYHNRLDFLERASDSTSICVVLNDPEMAGEHDDVAEIYRQRSEDLSMDVTVAESLETDALAGIFEDDHDFVHYIGHCETSGLRCPDGTLATSSLSRCNAQTFFLNACGSYYEGMQLIEKGSVAGAVTFTKVLNDHAVKVGSTFAKLLVHGFSIERAMGLARNRIMMGKDYAVVGDGTHSLVQGENQLPTTAKLEELDEIDGERQYLLTLDCYSTRVTGSYYFPHTDGNEYAHLCGNESSFTLTESALATMLDETAASVIYDGDIYWSKELSRQFER</sequence>
<protein>
    <recommendedName>
        <fullName evidence="4">CHAT domain-containing protein</fullName>
    </recommendedName>
</protein>
<evidence type="ECO:0000313" key="3">
    <source>
        <dbReference type="Proteomes" id="UP001154061"/>
    </source>
</evidence>
<comment type="caution">
    <text evidence="2">The sequence shown here is derived from an EMBL/GenBank/DDBJ whole genome shotgun (WGS) entry which is preliminary data.</text>
</comment>
<reference evidence="2" key="1">
    <citation type="submission" date="2022-06" db="EMBL/GenBank/DDBJ databases">
        <title>Natrinema sp. a new haloarchaeum isolate from saline soil.</title>
        <authorList>
            <person name="Strakova D."/>
            <person name="Galisteo C."/>
            <person name="Sanchez-Porro C."/>
            <person name="Ventosa A."/>
        </authorList>
    </citation>
    <scope>NUCLEOTIDE SEQUENCE</scope>
    <source>
        <strain evidence="2">S1CR25-10</strain>
    </source>
</reference>
<dbReference type="Proteomes" id="UP001154061">
    <property type="component" value="Unassembled WGS sequence"/>
</dbReference>
<dbReference type="RefSeq" id="WP_277522066.1">
    <property type="nucleotide sequence ID" value="NZ_JAMQOT010000004.1"/>
</dbReference>
<dbReference type="AlphaFoldDB" id="A0A9Q4Q2H3"/>
<evidence type="ECO:0008006" key="4">
    <source>
        <dbReference type="Google" id="ProtNLM"/>
    </source>
</evidence>
<feature type="compositionally biased region" description="Low complexity" evidence="1">
    <location>
        <begin position="385"/>
        <end position="406"/>
    </location>
</feature>
<evidence type="ECO:0000313" key="2">
    <source>
        <dbReference type="EMBL" id="MDF9746521.1"/>
    </source>
</evidence>
<name>A0A9Q4Q2H3_9EURY</name>
<feature type="region of interest" description="Disordered" evidence="1">
    <location>
        <begin position="384"/>
        <end position="411"/>
    </location>
</feature>
<keyword evidence="3" id="KW-1185">Reference proteome</keyword>
<evidence type="ECO:0000256" key="1">
    <source>
        <dbReference type="SAM" id="MobiDB-lite"/>
    </source>
</evidence>
<dbReference type="EMBL" id="JAMQOT010000004">
    <property type="protein sequence ID" value="MDF9746521.1"/>
    <property type="molecule type" value="Genomic_DNA"/>
</dbReference>
<accession>A0A9Q4Q2H3</accession>
<proteinExistence type="predicted"/>
<gene>
    <name evidence="2" type="ORF">NDI89_13100</name>
</gene>
<organism evidence="2 3">
    <name type="scientific">Natrinema salsiterrestre</name>
    <dbReference type="NCBI Taxonomy" id="2950540"/>
    <lineage>
        <taxon>Archaea</taxon>
        <taxon>Methanobacteriati</taxon>
        <taxon>Methanobacteriota</taxon>
        <taxon>Stenosarchaea group</taxon>
        <taxon>Halobacteria</taxon>
        <taxon>Halobacteriales</taxon>
        <taxon>Natrialbaceae</taxon>
        <taxon>Natrinema</taxon>
    </lineage>
</organism>